<dbReference type="Gramene" id="TraesLDM4B03G02230320.1">
    <property type="protein sequence ID" value="TraesLDM4B03G02230320.1"/>
    <property type="gene ID" value="TraesLDM4B03G02230320"/>
</dbReference>
<dbReference type="InterPro" id="IPR014811">
    <property type="entry name" value="ArgoL1"/>
</dbReference>
<keyword evidence="7" id="KW-1185">Reference proteome</keyword>
<dbReference type="InterPro" id="IPR045246">
    <property type="entry name" value="Piwi_ago-like"/>
</dbReference>
<dbReference type="OMA" id="YVQWPCL"/>
<feature type="compositionally biased region" description="Basic and acidic residues" evidence="3">
    <location>
        <begin position="31"/>
        <end position="40"/>
    </location>
</feature>
<comment type="similarity">
    <text evidence="1">Belongs to the argonaute family. Ago subfamily.</text>
</comment>
<evidence type="ECO:0000259" key="4">
    <source>
        <dbReference type="PROSITE" id="PS50821"/>
    </source>
</evidence>
<sequence length="1024" mass="112998">MSTSARGGGGRRGGRGGDQQGAVGRGRGRGRGGEQQDAHRGRGGGRGQGGGADAGVQRGGHRDAGRGHLGAHRGGLGRGGLEVGAVERPVGAGRGRPPATATVPGQAEVEALSGEMERRLAVSEAVQGSSSSAPAAAATGAQESQAAVVVPPRNLPPASSKSTGFHARPGYGTAGKRCRVRANHLLVQVADKEIYHYDVSISPESMARERNRSIINELVRLHKQHLDGRLPVYDGRKGMFTAAPLPFKTKEFIVKVSNTERGYQGEKEYKVTIKEVAKLNLYNLQQFLAGTQRELPQDTIQALDIALRETPTAKYTPISRSFFSKSFGHGGDIGSGVECWRGYYQSLRPTQMGLSLNIDISATAFYKAQPVMDFALEYLNIRGDAPRRLFDQDRLKLKKALKGVRVVATHRPDISIRYKITGITSAPLNELTFDLDGTRVSVVHYFKRQYDYSLKYIQWPCLQAGSDSRPTYLPMEVCNILGGQRYSRKLNERQVTNILRLACERPDKREGSIVEVINRNNYGIDDNAKEFGIKVMNQLALVDARVLPPPRLKYHQSGREQICNPSVGQWNMNNKRMINGGSIRHWACVSFGSRLQWNDVSVFCNYLVGTCNNMGMQVSETPCVDIVQARQGNLEAVKNIYRQSAQVLAQQGLEGQNLELLFVVLPDGPNASDCYGRVKRLCEIELGLITQCCLPKHVQRAGTQYLQNMALKINVKVGGRNTVLENALLRRIPLLTDKPTIIFGADVTHPSPGEDVSPSIAAVVASMDWPEVSKYTCLVSSQGHREEIIADLFTEVKDPQKGVIYGGMIRELLLSFYKANKSCKPGRIIFYRDGVSEGQFSQVLLYEMDAIYRACSSLENGYLPQVTFVVVQKRHHTRLFPEDHRSGAMADRSGNILPGTVVDTKICHPSEFDFYLCSHAGIQGTSRPTHYHVLFDDSNFTADALQTLTYNLCYTYARCTRSVSIVPPAYYAHLAAFRARHYLDDNHSDQGSSSVGGTRMHDQAVLVKPLPKVKESVRQFMFYC</sequence>
<feature type="domain" description="PAZ" evidence="4">
    <location>
        <begin position="370"/>
        <end position="482"/>
    </location>
</feature>
<dbReference type="Pfam" id="PF02170">
    <property type="entry name" value="PAZ"/>
    <property type="match status" value="1"/>
</dbReference>
<proteinExistence type="inferred from homology"/>
<gene>
    <name evidence="6" type="primary">LOC123094246</name>
</gene>
<evidence type="ECO:0000259" key="5">
    <source>
        <dbReference type="PROSITE" id="PS50822"/>
    </source>
</evidence>
<name>A0A3B6IM31_WHEAT</name>
<dbReference type="SMART" id="SM00950">
    <property type="entry name" value="Piwi"/>
    <property type="match status" value="1"/>
</dbReference>
<dbReference type="STRING" id="4565.A0A3B6IM31"/>
<dbReference type="Pfam" id="PF16486">
    <property type="entry name" value="ArgoN"/>
    <property type="match status" value="1"/>
</dbReference>
<dbReference type="OrthoDB" id="10252740at2759"/>
<feature type="compositionally biased region" description="Gly residues" evidence="3">
    <location>
        <begin position="44"/>
        <end position="53"/>
    </location>
</feature>
<organism evidence="6">
    <name type="scientific">Triticum aestivum</name>
    <name type="common">Wheat</name>
    <dbReference type="NCBI Taxonomy" id="4565"/>
    <lineage>
        <taxon>Eukaryota</taxon>
        <taxon>Viridiplantae</taxon>
        <taxon>Streptophyta</taxon>
        <taxon>Embryophyta</taxon>
        <taxon>Tracheophyta</taxon>
        <taxon>Spermatophyta</taxon>
        <taxon>Magnoliopsida</taxon>
        <taxon>Liliopsida</taxon>
        <taxon>Poales</taxon>
        <taxon>Poaceae</taxon>
        <taxon>BOP clade</taxon>
        <taxon>Pooideae</taxon>
        <taxon>Triticodae</taxon>
        <taxon>Triticeae</taxon>
        <taxon>Triticinae</taxon>
        <taxon>Triticum</taxon>
    </lineage>
</organism>
<dbReference type="GO" id="GO:0031047">
    <property type="term" value="P:regulatory ncRNA-mediated gene silencing"/>
    <property type="evidence" value="ECO:0000318"/>
    <property type="project" value="GO_Central"/>
</dbReference>
<dbReference type="Gramene" id="TraesLAC4B03G02184920.1">
    <property type="protein sequence ID" value="TraesLAC4B03G02184920.1"/>
    <property type="gene ID" value="TraesLAC4B03G02184920"/>
</dbReference>
<dbReference type="GO" id="GO:0005634">
    <property type="term" value="C:nucleus"/>
    <property type="evidence" value="ECO:0000318"/>
    <property type="project" value="GO_Central"/>
</dbReference>
<dbReference type="InterPro" id="IPR036085">
    <property type="entry name" value="PAZ_dom_sf"/>
</dbReference>
<dbReference type="Gramene" id="TraesCS4B02G024000.1">
    <property type="protein sequence ID" value="TraesCS4B02G024000.1"/>
    <property type="gene ID" value="TraesCS4B02G024000"/>
</dbReference>
<dbReference type="GO" id="GO:0005737">
    <property type="term" value="C:cytoplasm"/>
    <property type="evidence" value="ECO:0000318"/>
    <property type="project" value="GO_Central"/>
</dbReference>
<dbReference type="SMR" id="A0A3B6IM31"/>
<dbReference type="Gene3D" id="3.40.50.2300">
    <property type="match status" value="1"/>
</dbReference>
<dbReference type="InterPro" id="IPR036397">
    <property type="entry name" value="RNaseH_sf"/>
</dbReference>
<dbReference type="GeneID" id="123094246"/>
<dbReference type="GO" id="GO:0004521">
    <property type="term" value="F:RNA endonuclease activity"/>
    <property type="evidence" value="ECO:0000318"/>
    <property type="project" value="GO_Central"/>
</dbReference>
<evidence type="ECO:0000256" key="1">
    <source>
        <dbReference type="ARBA" id="ARBA00008201"/>
    </source>
</evidence>
<dbReference type="Proteomes" id="UP000019116">
    <property type="component" value="Chromosome 4B"/>
</dbReference>
<reference evidence="6" key="2">
    <citation type="submission" date="2018-10" db="UniProtKB">
        <authorList>
            <consortium name="EnsemblPlants"/>
        </authorList>
    </citation>
    <scope>IDENTIFICATION</scope>
</reference>
<dbReference type="Pfam" id="PF16487">
    <property type="entry name" value="ArgoMid"/>
    <property type="match status" value="1"/>
</dbReference>
<accession>A0A3B6IM31</accession>
<dbReference type="Gramene" id="TraesNOR4B03G02248070.1">
    <property type="protein sequence ID" value="TraesNOR4B03G02248070.1"/>
    <property type="gene ID" value="TraesNOR4B03G02248070"/>
</dbReference>
<feature type="domain" description="Piwi" evidence="5">
    <location>
        <begin position="660"/>
        <end position="984"/>
    </location>
</feature>
<dbReference type="InterPro" id="IPR003100">
    <property type="entry name" value="PAZ_dom"/>
</dbReference>
<dbReference type="InterPro" id="IPR012337">
    <property type="entry name" value="RNaseH-like_sf"/>
</dbReference>
<evidence type="ECO:0000256" key="2">
    <source>
        <dbReference type="ARBA" id="ARBA00023158"/>
    </source>
</evidence>
<dbReference type="PROSITE" id="PS50821">
    <property type="entry name" value="PAZ"/>
    <property type="match status" value="1"/>
</dbReference>
<dbReference type="Gramene" id="TraesCLE_scaffold_014415_01G000100.1">
    <property type="protein sequence ID" value="TraesCLE_scaffold_014415_01G000100.1"/>
    <property type="gene ID" value="TraesCLE_scaffold_014415_01G000100"/>
</dbReference>
<keyword evidence="2" id="KW-0943">RNA-mediated gene silencing</keyword>
<dbReference type="SMART" id="SM01163">
    <property type="entry name" value="DUF1785"/>
    <property type="match status" value="1"/>
</dbReference>
<dbReference type="InterPro" id="IPR003165">
    <property type="entry name" value="Piwi"/>
</dbReference>
<dbReference type="FunFam" id="3.30.420.10:FF:000013">
    <property type="entry name" value="protein argonaute 10-like"/>
    <property type="match status" value="1"/>
</dbReference>
<dbReference type="InterPro" id="IPR032472">
    <property type="entry name" value="ArgoL2"/>
</dbReference>
<protein>
    <submittedName>
        <fullName evidence="6">Uncharacterized protein</fullName>
    </submittedName>
</protein>
<dbReference type="Gene3D" id="2.170.260.10">
    <property type="entry name" value="paz domain"/>
    <property type="match status" value="1"/>
</dbReference>
<dbReference type="InterPro" id="IPR032474">
    <property type="entry name" value="Argonaute_N"/>
</dbReference>
<dbReference type="FunFam" id="3.40.50.2300:FF:000110">
    <property type="entry name" value="Argonaute 10"/>
    <property type="match status" value="1"/>
</dbReference>
<evidence type="ECO:0000313" key="7">
    <source>
        <dbReference type="Proteomes" id="UP000019116"/>
    </source>
</evidence>
<dbReference type="Pfam" id="PF02171">
    <property type="entry name" value="Piwi"/>
    <property type="match status" value="1"/>
</dbReference>
<evidence type="ECO:0000256" key="3">
    <source>
        <dbReference type="SAM" id="MobiDB-lite"/>
    </source>
</evidence>
<dbReference type="Pfam" id="PF16488">
    <property type="entry name" value="ArgoL2"/>
    <property type="match status" value="1"/>
</dbReference>
<dbReference type="CDD" id="cd04657">
    <property type="entry name" value="Piwi_ago-like"/>
    <property type="match status" value="1"/>
</dbReference>
<dbReference type="PROSITE" id="PS50822">
    <property type="entry name" value="PIWI"/>
    <property type="match status" value="1"/>
</dbReference>
<feature type="compositionally biased region" description="Gly residues" evidence="3">
    <location>
        <begin position="72"/>
        <end position="82"/>
    </location>
</feature>
<dbReference type="CDD" id="cd02846">
    <property type="entry name" value="PAZ_argonaute_like"/>
    <property type="match status" value="1"/>
</dbReference>
<reference evidence="6" key="1">
    <citation type="submission" date="2018-08" db="EMBL/GenBank/DDBJ databases">
        <authorList>
            <person name="Rossello M."/>
        </authorList>
    </citation>
    <scope>NUCLEOTIDE SEQUENCE [LARGE SCALE GENOMIC DNA]</scope>
    <source>
        <strain evidence="6">cv. Chinese Spring</strain>
    </source>
</reference>
<evidence type="ECO:0000313" key="6">
    <source>
        <dbReference type="EnsemblPlants" id="TraesCS4B02G024000.1"/>
    </source>
</evidence>
<dbReference type="AlphaFoldDB" id="A0A3B6IM31"/>
<dbReference type="Gramene" id="TraesCS4B03G0050800.1">
    <property type="protein sequence ID" value="TraesCS4B03G0050800.1.CDS"/>
    <property type="gene ID" value="TraesCS4B03G0050800"/>
</dbReference>
<dbReference type="SUPFAM" id="SSF53098">
    <property type="entry name" value="Ribonuclease H-like"/>
    <property type="match status" value="1"/>
</dbReference>
<dbReference type="SUPFAM" id="SSF101690">
    <property type="entry name" value="PAZ domain"/>
    <property type="match status" value="1"/>
</dbReference>
<dbReference type="Gene3D" id="3.30.420.10">
    <property type="entry name" value="Ribonuclease H-like superfamily/Ribonuclease H"/>
    <property type="match status" value="1"/>
</dbReference>
<dbReference type="SMART" id="SM00949">
    <property type="entry name" value="PAZ"/>
    <property type="match status" value="1"/>
</dbReference>
<dbReference type="RefSeq" id="XP_044372234.1">
    <property type="nucleotide sequence ID" value="XM_044516299.1"/>
</dbReference>
<feature type="compositionally biased region" description="Gly residues" evidence="3">
    <location>
        <begin position="1"/>
        <end position="25"/>
    </location>
</feature>
<feature type="region of interest" description="Disordered" evidence="3">
    <location>
        <begin position="1"/>
        <end position="82"/>
    </location>
</feature>
<dbReference type="Gramene" id="TraesKAR4B01G0011530.2">
    <property type="protein sequence ID" value="cds.TraesKAR4B01G0011530.2"/>
    <property type="gene ID" value="TraesKAR4B01G0011530"/>
</dbReference>
<dbReference type="Pfam" id="PF08699">
    <property type="entry name" value="ArgoL1"/>
    <property type="match status" value="1"/>
</dbReference>
<dbReference type="GO" id="GO:0003723">
    <property type="term" value="F:RNA binding"/>
    <property type="evidence" value="ECO:0000318"/>
    <property type="project" value="GO_Central"/>
</dbReference>
<dbReference type="PANTHER" id="PTHR22891">
    <property type="entry name" value="EUKARYOTIC TRANSLATION INITIATION FACTOR 2C"/>
    <property type="match status" value="1"/>
</dbReference>
<dbReference type="EnsemblPlants" id="TraesCS4B02G024000.1">
    <property type="protein sequence ID" value="TraesCS4B02G024000.1"/>
    <property type="gene ID" value="TraesCS4B02G024000"/>
</dbReference>
<dbReference type="InterPro" id="IPR032473">
    <property type="entry name" value="Argonaute_Mid_dom"/>
</dbReference>
<dbReference type="Gramene" id="TraesARI4B03G02267640.1">
    <property type="protein sequence ID" value="TraesARI4B03G02267640.1"/>
    <property type="gene ID" value="TraesARI4B03G02267640"/>
</dbReference>
<dbReference type="PaxDb" id="4565-Traes_4BS_0CBFE3380.2"/>